<proteinExistence type="predicted"/>
<evidence type="ECO:0000313" key="2">
    <source>
        <dbReference type="EMBL" id="KAJ7662513.1"/>
    </source>
</evidence>
<organism evidence="2 3">
    <name type="scientific">Mycena rosella</name>
    <name type="common">Pink bonnet</name>
    <name type="synonym">Agaricus rosellus</name>
    <dbReference type="NCBI Taxonomy" id="1033263"/>
    <lineage>
        <taxon>Eukaryota</taxon>
        <taxon>Fungi</taxon>
        <taxon>Dikarya</taxon>
        <taxon>Basidiomycota</taxon>
        <taxon>Agaricomycotina</taxon>
        <taxon>Agaricomycetes</taxon>
        <taxon>Agaricomycetidae</taxon>
        <taxon>Agaricales</taxon>
        <taxon>Marasmiineae</taxon>
        <taxon>Mycenaceae</taxon>
        <taxon>Mycena</taxon>
    </lineage>
</organism>
<gene>
    <name evidence="2" type="ORF">B0H17DRAFT_1093455</name>
</gene>
<keyword evidence="3" id="KW-1185">Reference proteome</keyword>
<accession>A0AAD7G338</accession>
<feature type="region of interest" description="Disordered" evidence="1">
    <location>
        <begin position="251"/>
        <end position="318"/>
    </location>
</feature>
<feature type="compositionally biased region" description="Acidic residues" evidence="1">
    <location>
        <begin position="8"/>
        <end position="28"/>
    </location>
</feature>
<feature type="compositionally biased region" description="Basic and acidic residues" evidence="1">
    <location>
        <begin position="154"/>
        <end position="168"/>
    </location>
</feature>
<dbReference type="Proteomes" id="UP001221757">
    <property type="component" value="Unassembled WGS sequence"/>
</dbReference>
<dbReference type="EMBL" id="JARKIE010000239">
    <property type="protein sequence ID" value="KAJ7662513.1"/>
    <property type="molecule type" value="Genomic_DNA"/>
</dbReference>
<comment type="caution">
    <text evidence="2">The sequence shown here is derived from an EMBL/GenBank/DDBJ whole genome shotgun (WGS) entry which is preliminary data.</text>
</comment>
<feature type="region of interest" description="Disordered" evidence="1">
    <location>
        <begin position="1"/>
        <end position="168"/>
    </location>
</feature>
<protein>
    <submittedName>
        <fullName evidence="2">Uncharacterized protein</fullName>
    </submittedName>
</protein>
<evidence type="ECO:0000256" key="1">
    <source>
        <dbReference type="SAM" id="MobiDB-lite"/>
    </source>
</evidence>
<name>A0AAD7G338_MYCRO</name>
<dbReference type="AlphaFoldDB" id="A0AAD7G338"/>
<reference evidence="2" key="1">
    <citation type="submission" date="2023-03" db="EMBL/GenBank/DDBJ databases">
        <title>Massive genome expansion in bonnet fungi (Mycena s.s.) driven by repeated elements and novel gene families across ecological guilds.</title>
        <authorList>
            <consortium name="Lawrence Berkeley National Laboratory"/>
            <person name="Harder C.B."/>
            <person name="Miyauchi S."/>
            <person name="Viragh M."/>
            <person name="Kuo A."/>
            <person name="Thoen E."/>
            <person name="Andreopoulos B."/>
            <person name="Lu D."/>
            <person name="Skrede I."/>
            <person name="Drula E."/>
            <person name="Henrissat B."/>
            <person name="Morin E."/>
            <person name="Kohler A."/>
            <person name="Barry K."/>
            <person name="LaButti K."/>
            <person name="Morin E."/>
            <person name="Salamov A."/>
            <person name="Lipzen A."/>
            <person name="Mereny Z."/>
            <person name="Hegedus B."/>
            <person name="Baldrian P."/>
            <person name="Stursova M."/>
            <person name="Weitz H."/>
            <person name="Taylor A."/>
            <person name="Grigoriev I.V."/>
            <person name="Nagy L.G."/>
            <person name="Martin F."/>
            <person name="Kauserud H."/>
        </authorList>
    </citation>
    <scope>NUCLEOTIDE SEQUENCE</scope>
    <source>
        <strain evidence="2">CBHHK067</strain>
    </source>
</reference>
<feature type="compositionally biased region" description="Polar residues" evidence="1">
    <location>
        <begin position="61"/>
        <end position="77"/>
    </location>
</feature>
<sequence length="356" mass="39457">MTLRDEEWNSEDEVQAVMDVDEDEDEDENMRADEDMQGPGDSDQEYTPLYEDLTAYRASQGEGTVQATTPNRTPNSTHQRERNSTTQRSNGTPPPAARPLAAVLTPQVPARPTSGVPRYSIGGPARRVPLQDSPWKVRDLVLPPLAPAPSPRPRISDDERRAISERRRSALRAPDAYFGGGVPGLSPVKRLPRVREHAASEELDSRTLLESLRETVEGLRMRRESVLAEAAGRGDAMRFRFAGVTLTAGQEEMETRTATPHVKPCRGRKAGVEPTTPARNTPIDADESEEGQTPLILSPWNPRGRREGNTSEAATGTARVLRSPKWAVRVKVKEELETPVPIPARRMTRARTRTRT</sequence>
<evidence type="ECO:0000313" key="3">
    <source>
        <dbReference type="Proteomes" id="UP001221757"/>
    </source>
</evidence>